<dbReference type="NCBIfam" id="TIGR00762">
    <property type="entry name" value="DegV"/>
    <property type="match status" value="1"/>
</dbReference>
<evidence type="ECO:0000313" key="3">
    <source>
        <dbReference type="EMBL" id="BCR36505.1"/>
    </source>
</evidence>
<dbReference type="EMBL" id="AP024412">
    <property type="protein sequence ID" value="BCR36505.1"/>
    <property type="molecule type" value="Genomic_DNA"/>
</dbReference>
<comment type="function">
    <text evidence="1">May bind long-chain fatty acids, such as palmitate, and may play a role in lipid transport or fatty acid metabolism.</text>
</comment>
<dbReference type="Gene3D" id="3.40.50.10170">
    <property type="match status" value="1"/>
</dbReference>
<dbReference type="AlphaFoldDB" id="A0A7U9XVE1"/>
<dbReference type="Pfam" id="PF02645">
    <property type="entry name" value="DegV"/>
    <property type="match status" value="1"/>
</dbReference>
<evidence type="ECO:0008006" key="5">
    <source>
        <dbReference type="Google" id="ProtNLM"/>
    </source>
</evidence>
<organism evidence="3 4">
    <name type="scientific">Mariniplasma anaerobium</name>
    <dbReference type="NCBI Taxonomy" id="2735436"/>
    <lineage>
        <taxon>Bacteria</taxon>
        <taxon>Bacillati</taxon>
        <taxon>Mycoplasmatota</taxon>
        <taxon>Mollicutes</taxon>
        <taxon>Acholeplasmatales</taxon>
        <taxon>Acholeplasmataceae</taxon>
        <taxon>Mariniplasma</taxon>
    </lineage>
</organism>
<dbReference type="PANTHER" id="PTHR33434">
    <property type="entry name" value="DEGV DOMAIN-CONTAINING PROTEIN DR_1986-RELATED"/>
    <property type="match status" value="1"/>
</dbReference>
<dbReference type="InterPro" id="IPR003797">
    <property type="entry name" value="DegV"/>
</dbReference>
<dbReference type="Gene3D" id="3.30.1180.10">
    <property type="match status" value="1"/>
</dbReference>
<dbReference type="PROSITE" id="PS51482">
    <property type="entry name" value="DEGV"/>
    <property type="match status" value="1"/>
</dbReference>
<sequence>MNDSYVIVTDSCSDLTLKMVTEMNVDVVPLSVEIDGNIYRHYPDEREISVKDFYDKLRDKKVATTSLVNVGAYLEFFEEKLKEGKDILYIAFSSALSGSYQSSVIASGELNEKYPERKIVVVDSLSASMGQGLLIWYAYQKQKEGLSMLDVAKWVEEHKLNLCHLFTVDDLGTLKRGGRLSGAQALLGSLLKVKPVLHVSNEGKLVPIKKARGRKTSLQILVDLMKESITEPQNQTIFISHGDDFKDAEYIAQLIQEQIGVKHIEYGYVGPVVGAHSGPKTIAVFFMGRQR</sequence>
<dbReference type="InterPro" id="IPR050270">
    <property type="entry name" value="DegV_domain_contain"/>
</dbReference>
<dbReference type="Proteomes" id="UP000620133">
    <property type="component" value="Chromosome"/>
</dbReference>
<name>A0A7U9XVE1_9MOLU</name>
<dbReference type="PANTHER" id="PTHR33434:SF3">
    <property type="entry name" value="DEGV DOMAIN-CONTAINING PROTEIN YITS"/>
    <property type="match status" value="1"/>
</dbReference>
<reference evidence="3" key="1">
    <citation type="submission" date="2021-01" db="EMBL/GenBank/DDBJ databases">
        <title>Draft genome sequence of Acholeplasmataceae bacterium strain Mahy22.</title>
        <authorList>
            <person name="Watanabe M."/>
            <person name="Kojima H."/>
            <person name="Fukui M."/>
        </authorList>
    </citation>
    <scope>NUCLEOTIDE SEQUENCE</scope>
    <source>
        <strain evidence="3">Mahy22</strain>
    </source>
</reference>
<proteinExistence type="predicted"/>
<keyword evidence="2" id="KW-0446">Lipid-binding</keyword>
<accession>A0A7U9XVE1</accession>
<evidence type="ECO:0000313" key="4">
    <source>
        <dbReference type="Proteomes" id="UP000620133"/>
    </source>
</evidence>
<gene>
    <name evidence="3" type="ORF">MPAN_013980</name>
</gene>
<evidence type="ECO:0000256" key="1">
    <source>
        <dbReference type="ARBA" id="ARBA00003238"/>
    </source>
</evidence>
<protein>
    <recommendedName>
        <fullName evidence="5">DegV family protein</fullName>
    </recommendedName>
</protein>
<dbReference type="KEGG" id="manr:MPAN_013980"/>
<keyword evidence="4" id="KW-1185">Reference proteome</keyword>
<evidence type="ECO:0000256" key="2">
    <source>
        <dbReference type="ARBA" id="ARBA00023121"/>
    </source>
</evidence>
<dbReference type="RefSeq" id="WP_176239884.1">
    <property type="nucleotide sequence ID" value="NZ_AP024412.1"/>
</dbReference>
<dbReference type="SUPFAM" id="SSF82549">
    <property type="entry name" value="DAK1/DegV-like"/>
    <property type="match status" value="1"/>
</dbReference>
<dbReference type="InterPro" id="IPR043168">
    <property type="entry name" value="DegV_C"/>
</dbReference>
<dbReference type="GO" id="GO:0008289">
    <property type="term" value="F:lipid binding"/>
    <property type="evidence" value="ECO:0007669"/>
    <property type="project" value="UniProtKB-KW"/>
</dbReference>